<evidence type="ECO:0000256" key="2">
    <source>
        <dbReference type="ARBA" id="ARBA00022741"/>
    </source>
</evidence>
<organism evidence="5 6">
    <name type="scientific">Flavihumibacter stibioxidans</name>
    <dbReference type="NCBI Taxonomy" id="1834163"/>
    <lineage>
        <taxon>Bacteria</taxon>
        <taxon>Pseudomonadati</taxon>
        <taxon>Bacteroidota</taxon>
        <taxon>Chitinophagia</taxon>
        <taxon>Chitinophagales</taxon>
        <taxon>Chitinophagaceae</taxon>
        <taxon>Flavihumibacter</taxon>
    </lineage>
</organism>
<dbReference type="SUPFAM" id="SSF100950">
    <property type="entry name" value="NagB/RpiA/CoA transferase-like"/>
    <property type="match status" value="1"/>
</dbReference>
<reference evidence="5 6" key="1">
    <citation type="submission" date="2016-07" db="EMBL/GenBank/DDBJ databases">
        <title>Genome analysis of Flavihumibacter stibioxidans YS-17.</title>
        <authorList>
            <person name="Shi K."/>
            <person name="Han Y."/>
            <person name="Wang G."/>
        </authorList>
    </citation>
    <scope>NUCLEOTIDE SEQUENCE [LARGE SCALE GENOMIC DNA]</scope>
    <source>
        <strain evidence="5 6">YS-17</strain>
    </source>
</reference>
<dbReference type="EMBL" id="MBUA01000001">
    <property type="protein sequence ID" value="MBC6489725.1"/>
    <property type="molecule type" value="Genomic_DNA"/>
</dbReference>
<dbReference type="Proteomes" id="UP000765802">
    <property type="component" value="Unassembled WGS sequence"/>
</dbReference>
<proteinExistence type="inferred from homology"/>
<evidence type="ECO:0000313" key="5">
    <source>
        <dbReference type="EMBL" id="MBC6489725.1"/>
    </source>
</evidence>
<evidence type="ECO:0000256" key="1">
    <source>
        <dbReference type="ARBA" id="ARBA00010638"/>
    </source>
</evidence>
<sequence length="190" mass="22268">MTKTALRKYYQEKRLSLTDRDRNRMDDLLLIRFQQWEIPMHISTVLSYWPLKHRVEPNTFLFTDFLAFRMPGIAVAYPVSDFKHHTMQALLVNDDTDYKVNQYGIAEPVEGEPVAPEEIDLVLVPMLAFDRKGYRLGYGKGFYDRYLSKCRPDLVKLGLCYFEPVGEIPGIDQYDVPLNACITPERIYEF</sequence>
<comment type="cofactor">
    <cofactor evidence="4">
        <name>Mg(2+)</name>
        <dbReference type="ChEBI" id="CHEBI:18420"/>
    </cofactor>
</comment>
<comment type="catalytic activity">
    <reaction evidence="4">
        <text>(6S)-5-formyl-5,6,7,8-tetrahydrofolate + ATP = (6R)-5,10-methenyltetrahydrofolate + ADP + phosphate</text>
        <dbReference type="Rhea" id="RHEA:10488"/>
        <dbReference type="ChEBI" id="CHEBI:30616"/>
        <dbReference type="ChEBI" id="CHEBI:43474"/>
        <dbReference type="ChEBI" id="CHEBI:57455"/>
        <dbReference type="ChEBI" id="CHEBI:57457"/>
        <dbReference type="ChEBI" id="CHEBI:456216"/>
        <dbReference type="EC" id="6.3.3.2"/>
    </reaction>
</comment>
<dbReference type="PANTHER" id="PTHR23407:SF1">
    <property type="entry name" value="5-FORMYLTETRAHYDROFOLATE CYCLO-LIGASE"/>
    <property type="match status" value="1"/>
</dbReference>
<dbReference type="EC" id="6.3.3.2" evidence="4"/>
<keyword evidence="6" id="KW-1185">Reference proteome</keyword>
<gene>
    <name evidence="5" type="ORF">BC349_02000</name>
</gene>
<keyword evidence="3 4" id="KW-0067">ATP-binding</keyword>
<keyword evidence="4" id="KW-0479">Metal-binding</keyword>
<keyword evidence="2 4" id="KW-0547">Nucleotide-binding</keyword>
<comment type="similarity">
    <text evidence="1 4">Belongs to the 5-formyltetrahydrofolate cyclo-ligase family.</text>
</comment>
<name>A0ABR7M3Z0_9BACT</name>
<evidence type="ECO:0000313" key="6">
    <source>
        <dbReference type="Proteomes" id="UP000765802"/>
    </source>
</evidence>
<dbReference type="NCBIfam" id="TIGR02727">
    <property type="entry name" value="MTHFS_bact"/>
    <property type="match status" value="1"/>
</dbReference>
<dbReference type="Gene3D" id="3.40.50.10420">
    <property type="entry name" value="NagB/RpiA/CoA transferase-like"/>
    <property type="match status" value="1"/>
</dbReference>
<dbReference type="PIRSF" id="PIRSF006806">
    <property type="entry name" value="FTHF_cligase"/>
    <property type="match status" value="1"/>
</dbReference>
<keyword evidence="4" id="KW-0460">Magnesium</keyword>
<dbReference type="InterPro" id="IPR037171">
    <property type="entry name" value="NagB/RpiA_transferase-like"/>
</dbReference>
<dbReference type="Pfam" id="PF01812">
    <property type="entry name" value="5-FTHF_cyc-lig"/>
    <property type="match status" value="1"/>
</dbReference>
<comment type="caution">
    <text evidence="5">The sequence shown here is derived from an EMBL/GenBank/DDBJ whole genome shotgun (WGS) entry which is preliminary data.</text>
</comment>
<accession>A0ABR7M3Z0</accession>
<protein>
    <recommendedName>
        <fullName evidence="4">5-formyltetrahydrofolate cyclo-ligase</fullName>
        <ecNumber evidence="4">6.3.3.2</ecNumber>
    </recommendedName>
</protein>
<dbReference type="InterPro" id="IPR002698">
    <property type="entry name" value="FTHF_cligase"/>
</dbReference>
<evidence type="ECO:0000256" key="4">
    <source>
        <dbReference type="RuleBase" id="RU361279"/>
    </source>
</evidence>
<dbReference type="PANTHER" id="PTHR23407">
    <property type="entry name" value="ATPASE INHIBITOR/5-FORMYLTETRAHYDROFOLATE CYCLO-LIGASE"/>
    <property type="match status" value="1"/>
</dbReference>
<evidence type="ECO:0000256" key="3">
    <source>
        <dbReference type="ARBA" id="ARBA00022840"/>
    </source>
</evidence>
<dbReference type="InterPro" id="IPR024185">
    <property type="entry name" value="FTHF_cligase-like_sf"/>
</dbReference>